<keyword evidence="2" id="KW-1185">Reference proteome</keyword>
<evidence type="ECO:0000313" key="1">
    <source>
        <dbReference type="EMBL" id="KJE75343.1"/>
    </source>
</evidence>
<reference evidence="1 2" key="1">
    <citation type="submission" date="2015-01" db="EMBL/GenBank/DDBJ databases">
        <title>Draft genome of the acidophilic iron oxidizer Ferrimicrobium acidiphilum strain T23.</title>
        <authorList>
            <person name="Poehlein A."/>
            <person name="Eisen S."/>
            <person name="Schloemann M."/>
            <person name="Johnson B.D."/>
            <person name="Daniel R."/>
            <person name="Muehling M."/>
        </authorList>
    </citation>
    <scope>NUCLEOTIDE SEQUENCE [LARGE SCALE GENOMIC DNA]</scope>
    <source>
        <strain evidence="1 2">T23</strain>
    </source>
</reference>
<dbReference type="OrthoDB" id="4847885at2"/>
<gene>
    <name evidence="1" type="ORF">FEAC_29150</name>
</gene>
<comment type="caution">
    <text evidence="1">The sequence shown here is derived from an EMBL/GenBank/DDBJ whole genome shotgun (WGS) entry which is preliminary data.</text>
</comment>
<dbReference type="Proteomes" id="UP000032336">
    <property type="component" value="Unassembled WGS sequence"/>
</dbReference>
<organism evidence="1 2">
    <name type="scientific">Ferrimicrobium acidiphilum DSM 19497</name>
    <dbReference type="NCBI Taxonomy" id="1121877"/>
    <lineage>
        <taxon>Bacteria</taxon>
        <taxon>Bacillati</taxon>
        <taxon>Actinomycetota</taxon>
        <taxon>Acidimicrobiia</taxon>
        <taxon>Acidimicrobiales</taxon>
        <taxon>Acidimicrobiaceae</taxon>
        <taxon>Ferrimicrobium</taxon>
    </lineage>
</organism>
<dbReference type="eggNOG" id="ENOG502ZUVA">
    <property type="taxonomic scope" value="Bacteria"/>
</dbReference>
<dbReference type="AlphaFoldDB" id="A0A0D8FPZ5"/>
<protein>
    <recommendedName>
        <fullName evidence="3">Outer membrane protein assembly factor BamB</fullName>
    </recommendedName>
</protein>
<sequence length="343" mass="35877">MSSRFRIVRTVVVVAFVTAMLAGCGVVSTAGGTRSHGTHRRVVGQLSHPLLPPSVRIVLSSTVLESISCSVSGYCLVEAESGRFWSLSGMSKVVELGQSPLVRVKNAGIGSASVSCFSGDRCMAILFSRDVVELVNGKWQRPVGLSLGHVLTGLGCAVDGFCAAIDGLGDAYLFSGEAWSTAVNAWGSALSISCQSSQSCFAVGGGVSHWNGEKWTKPVAIDPGASMVAIACLDSMSCVVVDNEGRYLRWKTDHWTSSIDVTSSSLAAVASLNNGDYVVISDVGVFYSLRAGKVKKVGSLKNLDGLVSGMACTTATPGDIICYVTSTRGSVYVQRIPQSSLAR</sequence>
<proteinExistence type="predicted"/>
<accession>A0A0D8FPZ5</accession>
<dbReference type="STRING" id="1121877.FEAC_29150"/>
<evidence type="ECO:0008006" key="3">
    <source>
        <dbReference type="Google" id="ProtNLM"/>
    </source>
</evidence>
<dbReference type="GeneID" id="78373876"/>
<name>A0A0D8FPZ5_9ACTN</name>
<dbReference type="RefSeq" id="WP_035391923.1">
    <property type="nucleotide sequence ID" value="NZ_JQKF01000065.1"/>
</dbReference>
<dbReference type="EMBL" id="JXUW01000047">
    <property type="protein sequence ID" value="KJE75343.1"/>
    <property type="molecule type" value="Genomic_DNA"/>
</dbReference>
<evidence type="ECO:0000313" key="2">
    <source>
        <dbReference type="Proteomes" id="UP000032336"/>
    </source>
</evidence>
<dbReference type="PROSITE" id="PS51257">
    <property type="entry name" value="PROKAR_LIPOPROTEIN"/>
    <property type="match status" value="1"/>
</dbReference>